<dbReference type="FunFam" id="2.40.50.140:FF:000165">
    <property type="entry name" value="Chaperone CsaA"/>
    <property type="match status" value="1"/>
</dbReference>
<gene>
    <name evidence="5" type="ORF">FK178_08305</name>
</gene>
<evidence type="ECO:0000256" key="2">
    <source>
        <dbReference type="ARBA" id="ARBA00022884"/>
    </source>
</evidence>
<dbReference type="OrthoDB" id="9794564at2"/>
<keyword evidence="2 3" id="KW-0694">RNA-binding</keyword>
<dbReference type="InterPro" id="IPR012340">
    <property type="entry name" value="NA-bd_OB-fold"/>
</dbReference>
<dbReference type="InterPro" id="IPR008231">
    <property type="entry name" value="CsaA"/>
</dbReference>
<dbReference type="GO" id="GO:0000049">
    <property type="term" value="F:tRNA binding"/>
    <property type="evidence" value="ECO:0007669"/>
    <property type="project" value="UniProtKB-UniRule"/>
</dbReference>
<dbReference type="PANTHER" id="PTHR11586">
    <property type="entry name" value="TRNA-AMINOACYLATION COFACTOR ARC1 FAMILY MEMBER"/>
    <property type="match status" value="1"/>
</dbReference>
<reference evidence="5 6" key="1">
    <citation type="submission" date="2019-08" db="EMBL/GenBank/DDBJ databases">
        <title>Antarcticibacterium arcticum sp. nov., a bacterium isolated from marine sediment of the Canadian Beaufort Sea.</title>
        <authorList>
            <person name="Lee Y.M."/>
            <person name="Baek K."/>
            <person name="Lee D.-H."/>
            <person name="Shin S.C."/>
            <person name="Jin Y.K."/>
            <person name="Park Y."/>
        </authorList>
    </citation>
    <scope>NUCLEOTIDE SEQUENCE [LARGE SCALE GENOMIC DNA]</scope>
    <source>
        <strain evidence="5 6">PAMC 28998</strain>
    </source>
</reference>
<proteinExistence type="predicted"/>
<protein>
    <submittedName>
        <fullName evidence="5">tRNA-binding protein</fullName>
    </submittedName>
</protein>
<dbReference type="PANTHER" id="PTHR11586:SF37">
    <property type="entry name" value="TRNA-BINDING DOMAIN-CONTAINING PROTEIN"/>
    <property type="match status" value="1"/>
</dbReference>
<dbReference type="PROSITE" id="PS50886">
    <property type="entry name" value="TRBD"/>
    <property type="match status" value="1"/>
</dbReference>
<dbReference type="Pfam" id="PF01588">
    <property type="entry name" value="tRNA_bind"/>
    <property type="match status" value="1"/>
</dbReference>
<dbReference type="CDD" id="cd02798">
    <property type="entry name" value="tRNA_bind_CsaA"/>
    <property type="match status" value="1"/>
</dbReference>
<dbReference type="RefSeq" id="WP_146833421.1">
    <property type="nucleotide sequence ID" value="NZ_CP042476.1"/>
</dbReference>
<name>A0A5B8YIX0_9FLAO</name>
<dbReference type="Proteomes" id="UP000321954">
    <property type="component" value="Chromosome"/>
</dbReference>
<dbReference type="SUPFAM" id="SSF50249">
    <property type="entry name" value="Nucleic acid-binding proteins"/>
    <property type="match status" value="1"/>
</dbReference>
<evidence type="ECO:0000259" key="4">
    <source>
        <dbReference type="PROSITE" id="PS50886"/>
    </source>
</evidence>
<dbReference type="NCBIfam" id="NF007495">
    <property type="entry name" value="PRK10089.1-4"/>
    <property type="match status" value="1"/>
</dbReference>
<dbReference type="InterPro" id="IPR002547">
    <property type="entry name" value="tRNA-bd_dom"/>
</dbReference>
<accession>A0A5B8YIX0</accession>
<keyword evidence="1 3" id="KW-0820">tRNA-binding</keyword>
<dbReference type="NCBIfam" id="TIGR02222">
    <property type="entry name" value="chap_CsaA"/>
    <property type="match status" value="1"/>
</dbReference>
<evidence type="ECO:0000313" key="5">
    <source>
        <dbReference type="EMBL" id="QED37724.1"/>
    </source>
</evidence>
<dbReference type="Gene3D" id="2.40.50.140">
    <property type="entry name" value="Nucleic acid-binding proteins"/>
    <property type="match status" value="1"/>
</dbReference>
<dbReference type="AlphaFoldDB" id="A0A5B8YIX0"/>
<dbReference type="InterPro" id="IPR051270">
    <property type="entry name" value="Tyrosine-tRNA_ligase_regulator"/>
</dbReference>
<evidence type="ECO:0000256" key="3">
    <source>
        <dbReference type="PROSITE-ProRule" id="PRU00209"/>
    </source>
</evidence>
<dbReference type="KEGG" id="anp:FK178_08305"/>
<evidence type="ECO:0000313" key="6">
    <source>
        <dbReference type="Proteomes" id="UP000321954"/>
    </source>
</evidence>
<dbReference type="NCBIfam" id="NF007494">
    <property type="entry name" value="PRK10089.1-3"/>
    <property type="match status" value="1"/>
</dbReference>
<keyword evidence="6" id="KW-1185">Reference proteome</keyword>
<sequence length="111" mass="12393">MQISWNDFEKVEMRIGTIVEVLEFPEARQPAYKLSIDFGQELGIKRSSAQITKRYKASELMGKQIVAVVNFPKKQIATFMSECLVLGAVGDNNDIVLLHPGLKVENGLRVG</sequence>
<evidence type="ECO:0000256" key="1">
    <source>
        <dbReference type="ARBA" id="ARBA00022555"/>
    </source>
</evidence>
<feature type="domain" description="TRNA-binding" evidence="4">
    <location>
        <begin position="7"/>
        <end position="111"/>
    </location>
</feature>
<dbReference type="EMBL" id="CP042476">
    <property type="protein sequence ID" value="QED37724.1"/>
    <property type="molecule type" value="Genomic_DNA"/>
</dbReference>
<organism evidence="5 6">
    <name type="scientific">Antarcticibacterium arcticum</name>
    <dbReference type="NCBI Taxonomy" id="2585771"/>
    <lineage>
        <taxon>Bacteria</taxon>
        <taxon>Pseudomonadati</taxon>
        <taxon>Bacteroidota</taxon>
        <taxon>Flavobacteriia</taxon>
        <taxon>Flavobacteriales</taxon>
        <taxon>Flavobacteriaceae</taxon>
        <taxon>Antarcticibacterium</taxon>
    </lineage>
</organism>